<name>A0A1R3GXZ4_COCAP</name>
<dbReference type="EMBL" id="AWWV01013108">
    <property type="protein sequence ID" value="OMO62886.1"/>
    <property type="molecule type" value="Genomic_DNA"/>
</dbReference>
<evidence type="ECO:0000313" key="1">
    <source>
        <dbReference type="EMBL" id="OMO62886.1"/>
    </source>
</evidence>
<comment type="caution">
    <text evidence="1">The sequence shown here is derived from an EMBL/GenBank/DDBJ whole genome shotgun (WGS) entry which is preliminary data.</text>
</comment>
<dbReference type="Gramene" id="OMO62886">
    <property type="protein sequence ID" value="OMO62886"/>
    <property type="gene ID" value="CCACVL1_22588"/>
</dbReference>
<proteinExistence type="predicted"/>
<keyword evidence="2" id="KW-1185">Reference proteome</keyword>
<evidence type="ECO:0000313" key="2">
    <source>
        <dbReference type="Proteomes" id="UP000188268"/>
    </source>
</evidence>
<dbReference type="AlphaFoldDB" id="A0A1R3GXZ4"/>
<dbReference type="Proteomes" id="UP000188268">
    <property type="component" value="Unassembled WGS sequence"/>
</dbReference>
<accession>A0A1R3GXZ4</accession>
<sequence>MAGFLTEVNFFWLQTLKKPNSADMKPKRWF</sequence>
<organism evidence="1 2">
    <name type="scientific">Corchorus capsularis</name>
    <name type="common">Jute</name>
    <dbReference type="NCBI Taxonomy" id="210143"/>
    <lineage>
        <taxon>Eukaryota</taxon>
        <taxon>Viridiplantae</taxon>
        <taxon>Streptophyta</taxon>
        <taxon>Embryophyta</taxon>
        <taxon>Tracheophyta</taxon>
        <taxon>Spermatophyta</taxon>
        <taxon>Magnoliopsida</taxon>
        <taxon>eudicotyledons</taxon>
        <taxon>Gunneridae</taxon>
        <taxon>Pentapetalae</taxon>
        <taxon>rosids</taxon>
        <taxon>malvids</taxon>
        <taxon>Malvales</taxon>
        <taxon>Malvaceae</taxon>
        <taxon>Grewioideae</taxon>
        <taxon>Apeibeae</taxon>
        <taxon>Corchorus</taxon>
    </lineage>
</organism>
<protein>
    <submittedName>
        <fullName evidence="1">Uncharacterized protein</fullName>
    </submittedName>
</protein>
<reference evidence="1 2" key="1">
    <citation type="submission" date="2013-09" db="EMBL/GenBank/DDBJ databases">
        <title>Corchorus capsularis genome sequencing.</title>
        <authorList>
            <person name="Alam M."/>
            <person name="Haque M.S."/>
            <person name="Islam M.S."/>
            <person name="Emdad E.M."/>
            <person name="Islam M.M."/>
            <person name="Ahmed B."/>
            <person name="Halim A."/>
            <person name="Hossen Q.M.M."/>
            <person name="Hossain M.Z."/>
            <person name="Ahmed R."/>
            <person name="Khan M.M."/>
            <person name="Islam R."/>
            <person name="Rashid M.M."/>
            <person name="Khan S.A."/>
            <person name="Rahman M.S."/>
            <person name="Alam M."/>
        </authorList>
    </citation>
    <scope>NUCLEOTIDE SEQUENCE [LARGE SCALE GENOMIC DNA]</scope>
    <source>
        <strain evidence="2">cv. CVL-1</strain>
        <tissue evidence="1">Whole seedling</tissue>
    </source>
</reference>
<gene>
    <name evidence="1" type="ORF">CCACVL1_22588</name>
</gene>